<keyword evidence="2" id="KW-1133">Transmembrane helix</keyword>
<sequence length="362" mass="38526">MSQGTPQPSDDDMPPAETGAGDVPPPLGMRARLSPGEPGLMSPELAAALVSLGWLGLVGLFFWSLDHNGGDLTSGGLLSTIVALVGVFLPVVLIWVAAMAARSARTMRAEAERLQRTIETMRASWQSQQAQMRAATGASSDMRGGGGGGGTAARRHQPRPAAPPRTPAAPPPAPEQKAALPAARPAPASEAEPTLALGTPDDAMRPPVSVTDFLRALNFPEDRNDRAGFRALRRALDDHRTAKLIRAAQDALTLLSQDGIFMEDLTPDPVSPAAWRRFARGERGRSIAELGGIHDRSSLALTAGRMRQDAVFRDAAHHVLRQFDRIMADFEKTASDADLAALSETRTARAFMLLGRVTGVFD</sequence>
<feature type="transmembrane region" description="Helical" evidence="2">
    <location>
        <begin position="45"/>
        <end position="65"/>
    </location>
</feature>
<dbReference type="EMBL" id="FTOM01000002">
    <property type="protein sequence ID" value="SIS64950.1"/>
    <property type="molecule type" value="Genomic_DNA"/>
</dbReference>
<organism evidence="3 4">
    <name type="scientific">Phaeovulum vinaykumarii</name>
    <dbReference type="NCBI Taxonomy" id="407234"/>
    <lineage>
        <taxon>Bacteria</taxon>
        <taxon>Pseudomonadati</taxon>
        <taxon>Pseudomonadota</taxon>
        <taxon>Alphaproteobacteria</taxon>
        <taxon>Rhodobacterales</taxon>
        <taxon>Paracoccaceae</taxon>
        <taxon>Phaeovulum</taxon>
    </lineage>
</organism>
<dbReference type="AlphaFoldDB" id="A0A1N7KU41"/>
<feature type="region of interest" description="Disordered" evidence="1">
    <location>
        <begin position="126"/>
        <end position="204"/>
    </location>
</feature>
<feature type="compositionally biased region" description="Pro residues" evidence="1">
    <location>
        <begin position="160"/>
        <end position="174"/>
    </location>
</feature>
<evidence type="ECO:0000256" key="2">
    <source>
        <dbReference type="SAM" id="Phobius"/>
    </source>
</evidence>
<dbReference type="STRING" id="407234.SAMN05421795_102152"/>
<accession>A0A1N7KU41</accession>
<dbReference type="RefSeq" id="WP_235816208.1">
    <property type="nucleotide sequence ID" value="NZ_FTOM01000002.1"/>
</dbReference>
<keyword evidence="2" id="KW-0472">Membrane</keyword>
<evidence type="ECO:0000313" key="3">
    <source>
        <dbReference type="EMBL" id="SIS64950.1"/>
    </source>
</evidence>
<evidence type="ECO:0000256" key="1">
    <source>
        <dbReference type="SAM" id="MobiDB-lite"/>
    </source>
</evidence>
<name>A0A1N7KU41_9RHOB</name>
<protein>
    <submittedName>
        <fullName evidence="3">Uncharacterized protein</fullName>
    </submittedName>
</protein>
<reference evidence="4" key="1">
    <citation type="submission" date="2017-01" db="EMBL/GenBank/DDBJ databases">
        <authorList>
            <person name="Varghese N."/>
            <person name="Submissions S."/>
        </authorList>
    </citation>
    <scope>NUCLEOTIDE SEQUENCE [LARGE SCALE GENOMIC DNA]</scope>
    <source>
        <strain evidence="4">DSM 18714</strain>
    </source>
</reference>
<gene>
    <name evidence="3" type="ORF">SAMN05421795_102152</name>
</gene>
<evidence type="ECO:0000313" key="4">
    <source>
        <dbReference type="Proteomes" id="UP000186098"/>
    </source>
</evidence>
<feature type="transmembrane region" description="Helical" evidence="2">
    <location>
        <begin position="77"/>
        <end position="98"/>
    </location>
</feature>
<keyword evidence="4" id="KW-1185">Reference proteome</keyword>
<proteinExistence type="predicted"/>
<feature type="compositionally biased region" description="Low complexity" evidence="1">
    <location>
        <begin position="175"/>
        <end position="193"/>
    </location>
</feature>
<feature type="region of interest" description="Disordered" evidence="1">
    <location>
        <begin position="1"/>
        <end position="35"/>
    </location>
</feature>
<dbReference type="Proteomes" id="UP000186098">
    <property type="component" value="Unassembled WGS sequence"/>
</dbReference>
<keyword evidence="2" id="KW-0812">Transmembrane</keyword>